<dbReference type="Pfam" id="PF00173">
    <property type="entry name" value="Cyt-b5"/>
    <property type="match status" value="1"/>
</dbReference>
<dbReference type="EMBL" id="KZ857416">
    <property type="protein sequence ID" value="RDX47705.1"/>
    <property type="molecule type" value="Genomic_DNA"/>
</dbReference>
<dbReference type="GO" id="GO:0016717">
    <property type="term" value="F:oxidoreductase activity, acting on paired donors, with oxidation of a pair of donors resulting in the reduction of molecular oxygen to two molecules of water"/>
    <property type="evidence" value="ECO:0007669"/>
    <property type="project" value="TreeGrafter"/>
</dbReference>
<evidence type="ECO:0000256" key="7">
    <source>
        <dbReference type="ARBA" id="ARBA00022617"/>
    </source>
</evidence>
<evidence type="ECO:0000256" key="9">
    <source>
        <dbReference type="ARBA" id="ARBA00022723"/>
    </source>
</evidence>
<accession>A0A371D5A3</accession>
<keyword evidence="12" id="KW-0560">Oxidoreductase</keyword>
<keyword evidence="7" id="KW-0349">Heme</keyword>
<evidence type="ECO:0000256" key="15">
    <source>
        <dbReference type="ARBA" id="ARBA00023136"/>
    </source>
</evidence>
<comment type="pathway">
    <text evidence="3">Sphingolipid metabolism.</text>
</comment>
<evidence type="ECO:0000256" key="14">
    <source>
        <dbReference type="ARBA" id="ARBA00023098"/>
    </source>
</evidence>
<feature type="transmembrane region" description="Helical" evidence="16">
    <location>
        <begin position="341"/>
        <end position="359"/>
    </location>
</feature>
<dbReference type="SUPFAM" id="SSF55856">
    <property type="entry name" value="Cytochrome b5-like heme/steroid binding domain"/>
    <property type="match status" value="1"/>
</dbReference>
<feature type="domain" description="Cytochrome b5 heme-binding" evidence="17">
    <location>
        <begin position="99"/>
        <end position="172"/>
    </location>
</feature>
<evidence type="ECO:0000256" key="13">
    <source>
        <dbReference type="ARBA" id="ARBA00023004"/>
    </source>
</evidence>
<keyword evidence="10" id="KW-0746">Sphingolipid metabolism</keyword>
<evidence type="ECO:0000256" key="3">
    <source>
        <dbReference type="ARBA" id="ARBA00004991"/>
    </source>
</evidence>
<protein>
    <recommendedName>
        <fullName evidence="6">Delta 8-(E)-sphingolipid desaturase</fullName>
        <ecNumber evidence="5">1.14.19.18</ecNumber>
    </recommendedName>
</protein>
<dbReference type="Proteomes" id="UP000256964">
    <property type="component" value="Unassembled WGS sequence"/>
</dbReference>
<keyword evidence="19" id="KW-1185">Reference proteome</keyword>
<comment type="subcellular location">
    <subcellularLocation>
        <location evidence="1">Membrane</location>
        <topology evidence="1">Multi-pass membrane protein</topology>
    </subcellularLocation>
</comment>
<dbReference type="CDD" id="cd03506">
    <property type="entry name" value="Delta6-FADS-like"/>
    <property type="match status" value="1"/>
</dbReference>
<comment type="similarity">
    <text evidence="4">Belongs to the fatty acid desaturase type 1 family.</text>
</comment>
<keyword evidence="13" id="KW-0408">Iron</keyword>
<evidence type="ECO:0000256" key="16">
    <source>
        <dbReference type="SAM" id="Phobius"/>
    </source>
</evidence>
<dbReference type="GO" id="GO:0046872">
    <property type="term" value="F:metal ion binding"/>
    <property type="evidence" value="ECO:0007669"/>
    <property type="project" value="UniProtKB-KW"/>
</dbReference>
<dbReference type="PROSITE" id="PS50255">
    <property type="entry name" value="CYTOCHROME_B5_2"/>
    <property type="match status" value="1"/>
</dbReference>
<feature type="transmembrane region" description="Helical" evidence="16">
    <location>
        <begin position="292"/>
        <end position="317"/>
    </location>
</feature>
<dbReference type="OrthoDB" id="260091at2759"/>
<dbReference type="InterPro" id="IPR012171">
    <property type="entry name" value="Fatty_acid_desaturase"/>
</dbReference>
<evidence type="ECO:0000313" key="18">
    <source>
        <dbReference type="EMBL" id="RDX47705.1"/>
    </source>
</evidence>
<keyword evidence="11 16" id="KW-1133">Transmembrane helix</keyword>
<gene>
    <name evidence="18" type="ORF">OH76DRAFT_1557528</name>
</gene>
<evidence type="ECO:0000256" key="1">
    <source>
        <dbReference type="ARBA" id="ARBA00004141"/>
    </source>
</evidence>
<dbReference type="STRING" id="139420.A0A371D5A3"/>
<keyword evidence="9" id="KW-0479">Metal-binding</keyword>
<dbReference type="InterPro" id="IPR036400">
    <property type="entry name" value="Cyt_B5-like_heme/steroid_sf"/>
</dbReference>
<dbReference type="EC" id="1.14.19.18" evidence="5"/>
<feature type="transmembrane region" description="Helical" evidence="16">
    <location>
        <begin position="458"/>
        <end position="475"/>
    </location>
</feature>
<dbReference type="AlphaFoldDB" id="A0A371D5A3"/>
<evidence type="ECO:0000256" key="6">
    <source>
        <dbReference type="ARBA" id="ARBA00016939"/>
    </source>
</evidence>
<dbReference type="SMART" id="SM01117">
    <property type="entry name" value="Cyt-b5"/>
    <property type="match status" value="1"/>
</dbReference>
<dbReference type="PIRSF" id="PIRSF015921">
    <property type="entry name" value="FA_sphinglp_des"/>
    <property type="match status" value="1"/>
</dbReference>
<evidence type="ECO:0000256" key="10">
    <source>
        <dbReference type="ARBA" id="ARBA00022919"/>
    </source>
</evidence>
<evidence type="ECO:0000256" key="5">
    <source>
        <dbReference type="ARBA" id="ARBA00012019"/>
    </source>
</evidence>
<evidence type="ECO:0000313" key="19">
    <source>
        <dbReference type="Proteomes" id="UP000256964"/>
    </source>
</evidence>
<evidence type="ECO:0000259" key="17">
    <source>
        <dbReference type="PROSITE" id="PS50255"/>
    </source>
</evidence>
<evidence type="ECO:0000256" key="12">
    <source>
        <dbReference type="ARBA" id="ARBA00023002"/>
    </source>
</evidence>
<dbReference type="Pfam" id="PF00487">
    <property type="entry name" value="FA_desaturase"/>
    <property type="match status" value="1"/>
</dbReference>
<dbReference type="PANTHER" id="PTHR19353">
    <property type="entry name" value="FATTY ACID DESATURASE 2"/>
    <property type="match status" value="1"/>
</dbReference>
<name>A0A371D5A3_9APHY</name>
<evidence type="ECO:0000256" key="4">
    <source>
        <dbReference type="ARBA" id="ARBA00009295"/>
    </source>
</evidence>
<dbReference type="InterPro" id="IPR005804">
    <property type="entry name" value="FA_desaturase_dom"/>
</dbReference>
<evidence type="ECO:0000256" key="2">
    <source>
        <dbReference type="ARBA" id="ARBA00004760"/>
    </source>
</evidence>
<keyword evidence="8 16" id="KW-0812">Transmembrane</keyword>
<dbReference type="InterPro" id="IPR001199">
    <property type="entry name" value="Cyt_B5-like_heme/steroid-bd"/>
</dbReference>
<dbReference type="GO" id="GO:0006665">
    <property type="term" value="P:sphingolipid metabolic process"/>
    <property type="evidence" value="ECO:0007669"/>
    <property type="project" value="UniProtKB-UniPathway"/>
</dbReference>
<dbReference type="GO" id="GO:0016020">
    <property type="term" value="C:membrane"/>
    <property type="evidence" value="ECO:0007669"/>
    <property type="project" value="UniProtKB-SubCell"/>
</dbReference>
<keyword evidence="14" id="KW-0443">Lipid metabolism</keyword>
<organism evidence="18 19">
    <name type="scientific">Lentinus brumalis</name>
    <dbReference type="NCBI Taxonomy" id="2498619"/>
    <lineage>
        <taxon>Eukaryota</taxon>
        <taxon>Fungi</taxon>
        <taxon>Dikarya</taxon>
        <taxon>Basidiomycota</taxon>
        <taxon>Agaricomycotina</taxon>
        <taxon>Agaricomycetes</taxon>
        <taxon>Polyporales</taxon>
        <taxon>Polyporaceae</taxon>
        <taxon>Lentinus</taxon>
    </lineage>
</organism>
<evidence type="ECO:0000256" key="8">
    <source>
        <dbReference type="ARBA" id="ARBA00022692"/>
    </source>
</evidence>
<comment type="pathway">
    <text evidence="2">Lipid metabolism; sphingolipid metabolism.</text>
</comment>
<reference evidence="18 19" key="1">
    <citation type="journal article" date="2018" name="Biotechnol. Biofuels">
        <title>Integrative visual omics of the white-rot fungus Polyporus brumalis exposes the biotechnological potential of its oxidative enzymes for delignifying raw plant biomass.</title>
        <authorList>
            <person name="Miyauchi S."/>
            <person name="Rancon A."/>
            <person name="Drula E."/>
            <person name="Hage H."/>
            <person name="Chaduli D."/>
            <person name="Favel A."/>
            <person name="Grisel S."/>
            <person name="Henrissat B."/>
            <person name="Herpoel-Gimbert I."/>
            <person name="Ruiz-Duenas F.J."/>
            <person name="Chevret D."/>
            <person name="Hainaut M."/>
            <person name="Lin J."/>
            <person name="Wang M."/>
            <person name="Pangilinan J."/>
            <person name="Lipzen A."/>
            <person name="Lesage-Meessen L."/>
            <person name="Navarro D."/>
            <person name="Riley R."/>
            <person name="Grigoriev I.V."/>
            <person name="Zhou S."/>
            <person name="Raouche S."/>
            <person name="Rosso M.N."/>
        </authorList>
    </citation>
    <scope>NUCLEOTIDE SEQUENCE [LARGE SCALE GENOMIC DNA]</scope>
    <source>
        <strain evidence="18 19">BRFM 1820</strain>
    </source>
</reference>
<dbReference type="PANTHER" id="PTHR19353:SF30">
    <property type="entry name" value="DELTA 8-(E)-SPHINGOLIPID DESATURASE"/>
    <property type="match status" value="1"/>
</dbReference>
<evidence type="ECO:0000256" key="11">
    <source>
        <dbReference type="ARBA" id="ARBA00022989"/>
    </source>
</evidence>
<sequence>MLDYNQDLHTQLTQAHEAVCRVSLQKDIEVKELQGNLDKAIRLNAPADIFRHSLKTLLEHRADSPIHASSCQTSRPSGHFSFTCDAARPLDVRDPFARVRTRSTRADVDINNTLFILNGNVVRVPPSWLTSHPGGNLAILRHVGRDATDEVDAFHSDETLQKMKGSVVGRVELGEDGWVPFVPPIANGWVRRMGRDGKMEWYNEARPLKSTEDSDTSPASQILLKKAQAGAEETQTGPMLAQLQPTPNKLSPKTEKMHSDAYKELHKRVIDAGLYKTRFITGYGPEFVRYTLLALVSAVCYYKGWLVASALFLGLFWQQLTFFAHDLGHVGVTHDWTLDRLISIFVADLIGGMSIGWWVNNHNVHHCKSLSVSPLNDYDNERMRLKWSLTIPLTTPTFSTSPSLPSPPSSSTPSGPPITSHKLSYIVLSLTRFNLYANSYGYLAKTAFEPKRFRGGRWWWWTEVLCLGLFFAWFGAVLKGCGSWPNILTYLLVSHVAASPVHVQIVLSHFSRSTADFGPVESFFARQLRTTVDVICSPHIEFIHGGLHLQVTHHLFPRLPRHNLHEASLIVKEFAKERGLEYADGIMMWSRI</sequence>
<proteinExistence type="inferred from homology"/>
<dbReference type="Gene3D" id="3.10.120.10">
    <property type="entry name" value="Cytochrome b5-like heme/steroid binding domain"/>
    <property type="match status" value="1"/>
</dbReference>
<keyword evidence="15 16" id="KW-0472">Membrane</keyword>
<dbReference type="UniPathway" id="UPA00222"/>